<proteinExistence type="predicted"/>
<evidence type="ECO:0000313" key="4">
    <source>
        <dbReference type="Proteomes" id="UP000000852"/>
    </source>
</evidence>
<dbReference type="HOGENOM" id="CLU_075538_0_0_10"/>
<feature type="transmembrane region" description="Helical" evidence="1">
    <location>
        <begin position="12"/>
        <end position="31"/>
    </location>
</feature>
<dbReference type="EMBL" id="CP001681">
    <property type="protein sequence ID" value="ACU03752.1"/>
    <property type="molecule type" value="Genomic_DNA"/>
</dbReference>
<feature type="transmembrane region" description="Helical" evidence="1">
    <location>
        <begin position="37"/>
        <end position="54"/>
    </location>
</feature>
<sequence>MEKIRDNNSSRICGGLIIIGVGLVFLLRNFGVYIPEWVISWPILLIIVGFLIGYKRNFNGPGWIILILVGVFFTARAITGFDISKYYFALIFIVVGLMLIFKPKRSAIGRDRRCKARWKGRMKRKYAEMGDLNIPGDEEEWNKYASADKNDIIDSVNFFGGSHQKIYSQNFKGGDVIAVFGGADINLTQADFEGVIKLDVVAIFGGVKIIIPSGWEVKSEVTAIFGGIDDKRTLGVAAVEPRKVLIIEGVAMFGGVDIRNF</sequence>
<gene>
    <name evidence="3" type="ordered locus">Phep_1539</name>
</gene>
<dbReference type="OrthoDB" id="129627at2"/>
<keyword evidence="1" id="KW-0812">Transmembrane</keyword>
<evidence type="ECO:0000256" key="1">
    <source>
        <dbReference type="SAM" id="Phobius"/>
    </source>
</evidence>
<dbReference type="eggNOG" id="COG4758">
    <property type="taxonomic scope" value="Bacteria"/>
</dbReference>
<evidence type="ECO:0000313" key="3">
    <source>
        <dbReference type="EMBL" id="ACU03752.1"/>
    </source>
</evidence>
<reference evidence="3 4" key="1">
    <citation type="journal article" date="2009" name="Stand. Genomic Sci.">
        <title>Complete genome sequence of Pedobacter heparinus type strain (HIM 762-3).</title>
        <authorList>
            <person name="Han C."/>
            <person name="Spring S."/>
            <person name="Lapidus A."/>
            <person name="Del Rio T.G."/>
            <person name="Tice H."/>
            <person name="Copeland A."/>
            <person name="Cheng J.F."/>
            <person name="Lucas S."/>
            <person name="Chen F."/>
            <person name="Nolan M."/>
            <person name="Bruce D."/>
            <person name="Goodwin L."/>
            <person name="Pitluck S."/>
            <person name="Ivanova N."/>
            <person name="Mavromatis K."/>
            <person name="Mikhailova N."/>
            <person name="Pati A."/>
            <person name="Chen A."/>
            <person name="Palaniappan K."/>
            <person name="Land M."/>
            <person name="Hauser L."/>
            <person name="Chang Y.J."/>
            <person name="Jeffries C.C."/>
            <person name="Saunders E."/>
            <person name="Chertkov O."/>
            <person name="Brettin T."/>
            <person name="Goker M."/>
            <person name="Rohde M."/>
            <person name="Bristow J."/>
            <person name="Eisen J.A."/>
            <person name="Markowitz V."/>
            <person name="Hugenholtz P."/>
            <person name="Kyrpides N.C."/>
            <person name="Klenk H.P."/>
            <person name="Detter J.C."/>
        </authorList>
    </citation>
    <scope>NUCLEOTIDE SEQUENCE [LARGE SCALE GENOMIC DNA]</scope>
    <source>
        <strain evidence="4">ATCC 13125 / DSM 2366 / CIP 104194 / JCM 7457 / NBRC 12017 / NCIMB 9290 / NRRL B-14731 / HIM 762-3</strain>
    </source>
</reference>
<keyword evidence="1" id="KW-0472">Membrane</keyword>
<accession>C6XTW6</accession>
<evidence type="ECO:0000259" key="2">
    <source>
        <dbReference type="Pfam" id="PF22570"/>
    </source>
</evidence>
<feature type="domain" description="LiaF transmembrane" evidence="2">
    <location>
        <begin position="14"/>
        <end position="106"/>
    </location>
</feature>
<dbReference type="RefSeq" id="WP_015807367.1">
    <property type="nucleotide sequence ID" value="NC_013061.1"/>
</dbReference>
<feature type="transmembrane region" description="Helical" evidence="1">
    <location>
        <begin position="84"/>
        <end position="101"/>
    </location>
</feature>
<keyword evidence="1" id="KW-1133">Transmembrane helix</keyword>
<dbReference type="AlphaFoldDB" id="C6XTW6"/>
<name>C6XTW6_PEDHD</name>
<keyword evidence="4" id="KW-1185">Reference proteome</keyword>
<dbReference type="InterPro" id="IPR054331">
    <property type="entry name" value="LiaF_TM"/>
</dbReference>
<dbReference type="STRING" id="485917.Phep_1539"/>
<dbReference type="PANTHER" id="PTHR40763:SF5">
    <property type="entry name" value="MEMBRANE PROTEIN"/>
    <property type="match status" value="1"/>
</dbReference>
<dbReference type="PANTHER" id="PTHR40763">
    <property type="entry name" value="MEMBRANE PROTEIN-RELATED"/>
    <property type="match status" value="1"/>
</dbReference>
<dbReference type="Proteomes" id="UP000000852">
    <property type="component" value="Chromosome"/>
</dbReference>
<dbReference type="Pfam" id="PF22570">
    <property type="entry name" value="LiaF-TM"/>
    <property type="match status" value="1"/>
</dbReference>
<organism evidence="3 4">
    <name type="scientific">Pedobacter heparinus (strain ATCC 13125 / DSM 2366 / CIP 104194 / JCM 7457 / NBRC 12017 / NCIMB 9290 / NRRL B-14731 / HIM 762-3)</name>
    <dbReference type="NCBI Taxonomy" id="485917"/>
    <lineage>
        <taxon>Bacteria</taxon>
        <taxon>Pseudomonadati</taxon>
        <taxon>Bacteroidota</taxon>
        <taxon>Sphingobacteriia</taxon>
        <taxon>Sphingobacteriales</taxon>
        <taxon>Sphingobacteriaceae</taxon>
        <taxon>Pedobacter</taxon>
    </lineage>
</organism>
<protein>
    <recommendedName>
        <fullName evidence="2">LiaF transmembrane domain-containing protein</fullName>
    </recommendedName>
</protein>
<dbReference type="KEGG" id="phe:Phep_1539"/>
<feature type="transmembrane region" description="Helical" evidence="1">
    <location>
        <begin position="61"/>
        <end position="78"/>
    </location>
</feature>